<sequence length="275" mass="31745">MESLDKNAKFQFLKSQLLTYHKPSLQQSKISLIDYSSEQWKANFYKNLESLLTEVTQTHDISIQDKLLTKIEEWFIAKRRMPSIATGPAELDYSTYTLLSGSKSKSPPKDLLNNLSYNSSSSISSHYKSRYTKSYSIENNSKAKITNHYNVKLKKEILSFGTGEIRNKRLGQYFEDYGKNVRKKEDEEKMFCLSSVEATPRLPAVKDLSFKMKIGEEIEEKDKIRNLSTPENHDIFTQSFRGMNIINKFPVGGELLMKLPKVKNPKPKVLRGMFD</sequence>
<gene>
    <name evidence="1" type="ORF">SteCoe_32498</name>
</gene>
<accession>A0A1R2AZA6</accession>
<evidence type="ECO:0000313" key="2">
    <source>
        <dbReference type="Proteomes" id="UP000187209"/>
    </source>
</evidence>
<evidence type="ECO:0000313" key="1">
    <source>
        <dbReference type="EMBL" id="OMJ69710.1"/>
    </source>
</evidence>
<protein>
    <submittedName>
        <fullName evidence="1">Uncharacterized protein</fullName>
    </submittedName>
</protein>
<comment type="caution">
    <text evidence="1">The sequence shown here is derived from an EMBL/GenBank/DDBJ whole genome shotgun (WGS) entry which is preliminary data.</text>
</comment>
<organism evidence="1 2">
    <name type="scientific">Stentor coeruleus</name>
    <dbReference type="NCBI Taxonomy" id="5963"/>
    <lineage>
        <taxon>Eukaryota</taxon>
        <taxon>Sar</taxon>
        <taxon>Alveolata</taxon>
        <taxon>Ciliophora</taxon>
        <taxon>Postciliodesmatophora</taxon>
        <taxon>Heterotrichea</taxon>
        <taxon>Heterotrichida</taxon>
        <taxon>Stentoridae</taxon>
        <taxon>Stentor</taxon>
    </lineage>
</organism>
<dbReference type="Proteomes" id="UP000187209">
    <property type="component" value="Unassembled WGS sequence"/>
</dbReference>
<name>A0A1R2AZA6_9CILI</name>
<dbReference type="EMBL" id="MPUH01001167">
    <property type="protein sequence ID" value="OMJ69710.1"/>
    <property type="molecule type" value="Genomic_DNA"/>
</dbReference>
<keyword evidence="2" id="KW-1185">Reference proteome</keyword>
<proteinExistence type="predicted"/>
<reference evidence="1 2" key="1">
    <citation type="submission" date="2016-11" db="EMBL/GenBank/DDBJ databases">
        <title>The macronuclear genome of Stentor coeruleus: a giant cell with tiny introns.</title>
        <authorList>
            <person name="Slabodnick M."/>
            <person name="Ruby J.G."/>
            <person name="Reiff S.B."/>
            <person name="Swart E.C."/>
            <person name="Gosai S."/>
            <person name="Prabakaran S."/>
            <person name="Witkowska E."/>
            <person name="Larue G.E."/>
            <person name="Fisher S."/>
            <person name="Freeman R.M."/>
            <person name="Gunawardena J."/>
            <person name="Chu W."/>
            <person name="Stover N.A."/>
            <person name="Gregory B.D."/>
            <person name="Nowacki M."/>
            <person name="Derisi J."/>
            <person name="Roy S.W."/>
            <person name="Marshall W.F."/>
            <person name="Sood P."/>
        </authorList>
    </citation>
    <scope>NUCLEOTIDE SEQUENCE [LARGE SCALE GENOMIC DNA]</scope>
    <source>
        <strain evidence="1">WM001</strain>
    </source>
</reference>
<dbReference type="AlphaFoldDB" id="A0A1R2AZA6"/>